<name>A0A4E0QQX2_9GAMM</name>
<reference evidence="2 3" key="1">
    <citation type="journal article" date="2016" name="Front. Microbiol.">
        <title>Single-Cell (Meta-)Genomics of a Dimorphic Candidatus Thiomargarita nelsonii Reveals Genomic Plasticity.</title>
        <authorList>
            <person name="Flood B.E."/>
            <person name="Fliss P."/>
            <person name="Jones D.S."/>
            <person name="Dick G.J."/>
            <person name="Jain S."/>
            <person name="Kaster A.K."/>
            <person name="Winkel M."/>
            <person name="Mussmann M."/>
            <person name="Bailey J."/>
        </authorList>
    </citation>
    <scope>NUCLEOTIDE SEQUENCE [LARGE SCALE GENOMIC DNA]</scope>
    <source>
        <strain evidence="2">Hydrate Ridge</strain>
    </source>
</reference>
<evidence type="ECO:0000313" key="2">
    <source>
        <dbReference type="EMBL" id="TGO03243.1"/>
    </source>
</evidence>
<comment type="caution">
    <text evidence="2">The sequence shown here is derived from an EMBL/GenBank/DDBJ whole genome shotgun (WGS) entry which is preliminary data.</text>
</comment>
<dbReference type="EMBL" id="JSZA02000031">
    <property type="protein sequence ID" value="TGO03243.1"/>
    <property type="molecule type" value="Genomic_DNA"/>
</dbReference>
<dbReference type="Proteomes" id="UP000030428">
    <property type="component" value="Unassembled WGS sequence"/>
</dbReference>
<dbReference type="Pfam" id="PF05729">
    <property type="entry name" value="NACHT"/>
    <property type="match status" value="1"/>
</dbReference>
<organism evidence="2 3">
    <name type="scientific">Candidatus Thiomargarita nelsonii</name>
    <dbReference type="NCBI Taxonomy" id="1003181"/>
    <lineage>
        <taxon>Bacteria</taxon>
        <taxon>Pseudomonadati</taxon>
        <taxon>Pseudomonadota</taxon>
        <taxon>Gammaproteobacteria</taxon>
        <taxon>Thiotrichales</taxon>
        <taxon>Thiotrichaceae</taxon>
        <taxon>Thiomargarita</taxon>
    </lineage>
</organism>
<dbReference type="Gene3D" id="3.40.50.300">
    <property type="entry name" value="P-loop containing nucleotide triphosphate hydrolases"/>
    <property type="match status" value="1"/>
</dbReference>
<keyword evidence="3" id="KW-1185">Reference proteome</keyword>
<dbReference type="AlphaFoldDB" id="A0A4E0QQX2"/>
<dbReference type="InterPro" id="IPR027417">
    <property type="entry name" value="P-loop_NTPase"/>
</dbReference>
<proteinExistence type="predicted"/>
<evidence type="ECO:0000259" key="1">
    <source>
        <dbReference type="Pfam" id="PF05729"/>
    </source>
</evidence>
<sequence>MLNCPKCGSDATISLPEHNQNYCLDCHHGWAMDAPVSPNDPQVKAFCRNLAHSRPWIEKVATHWPAPIAHEYHRLKEILGQEQLIISAMWQLKDVAEVLIKFPTIVMAQWVLTQQNDTPLVRAVQDKLLSKSPSMGDWYDLAGDILAPVLCQTPKVSKVAGLFRCPNQKITPLYKLLDQLIIWRNDQFGHGALGLEIDKPFQDELAKYVKELNTLLHDYQDIWDEMPLQDINGQILQGWQSIRHQGLEEDIALQLRLDKQETLSLSPWITLKRCTVCHQQHVFFFQSRDLKGKKKNRYEIYFLDYLAGHKMSRPGHLERQLASSVDGETLAPSETSLGDDYGAASLDKLLQDKFLEAEYLSPTYLRAPFKAFIKTHEQGVYWLRAPAHIGKSIFVHGLRMEPLLPDLKVVIFHIRREYRYHPAQFESYISDQLKETLDLQAFRQKLPQLDLDHPAQWLGEFLAIYRQVHRRPQDKLLLCLDGLDELNQEESRSLLDFIPTSLAPGCYVLLTSRPQDGCPYWIWQSLAQRLDGLKTEDISLDTPGYRALLRQIFDRALKDRLYAEIYNAFKEFWKQHQSLPQIAPLCARIPDQTQREIVKQERERLISETGFNPQKNKLLVKQFHETAVLPVFKQFEEGFEQVLERSEGRLLYANLLCNLLKSDKNWLSDEELYAHYLSQKKSLLADKEWEWIKRILLILAAAKEQGISLESLASLLGEPDTKSARLIFSLYSLKEILRADKGLHYRLGLKGFGSYLQQRYRNDSQYNNISRDKSKTELD</sequence>
<dbReference type="InterPro" id="IPR007111">
    <property type="entry name" value="NACHT_NTPase"/>
</dbReference>
<feature type="domain" description="NACHT" evidence="1">
    <location>
        <begin position="387"/>
        <end position="517"/>
    </location>
</feature>
<dbReference type="SUPFAM" id="SSF52540">
    <property type="entry name" value="P-loop containing nucleoside triphosphate hydrolases"/>
    <property type="match status" value="1"/>
</dbReference>
<protein>
    <recommendedName>
        <fullName evidence="1">NACHT domain-containing protein</fullName>
    </recommendedName>
</protein>
<gene>
    <name evidence="2" type="ORF">PN36_10155</name>
</gene>
<accession>A0A4E0QQX2</accession>
<evidence type="ECO:0000313" key="3">
    <source>
        <dbReference type="Proteomes" id="UP000030428"/>
    </source>
</evidence>